<dbReference type="Proteomes" id="UP001597191">
    <property type="component" value="Unassembled WGS sequence"/>
</dbReference>
<evidence type="ECO:0000313" key="1">
    <source>
        <dbReference type="EMBL" id="MFD1410253.1"/>
    </source>
</evidence>
<comment type="caution">
    <text evidence="1">The sequence shown here is derived from an EMBL/GenBank/DDBJ whole genome shotgun (WGS) entry which is preliminary data.</text>
</comment>
<proteinExistence type="predicted"/>
<organism evidence="1 2">
    <name type="scientific">Lapidilactobacillus gannanensis</name>
    <dbReference type="NCBI Taxonomy" id="2486002"/>
    <lineage>
        <taxon>Bacteria</taxon>
        <taxon>Bacillati</taxon>
        <taxon>Bacillota</taxon>
        <taxon>Bacilli</taxon>
        <taxon>Lactobacillales</taxon>
        <taxon>Lactobacillaceae</taxon>
        <taxon>Lapidilactobacillus</taxon>
    </lineage>
</organism>
<accession>A0ABW4BLX9</accession>
<keyword evidence="2" id="KW-1185">Reference proteome</keyword>
<protein>
    <submittedName>
        <fullName evidence="1">DUF6171 family protein</fullName>
    </submittedName>
</protein>
<dbReference type="Pfam" id="PF19668">
    <property type="entry name" value="DUF6171"/>
    <property type="match status" value="1"/>
</dbReference>
<evidence type="ECO:0000313" key="2">
    <source>
        <dbReference type="Proteomes" id="UP001597191"/>
    </source>
</evidence>
<gene>
    <name evidence="1" type="ORF">ACFQ4R_01270</name>
</gene>
<dbReference type="InterPro" id="IPR046169">
    <property type="entry name" value="DUF6171"/>
</dbReference>
<name>A0ABW4BLX9_9LACO</name>
<sequence>MSARQNNCVRCDLLEGLDRQNTDALIDDQLALEIGHLVTERVRDSRLAICRECPFFQNGLCQQCGCYCRFRASLNNKKCPLDKW</sequence>
<dbReference type="RefSeq" id="WP_225420129.1">
    <property type="nucleotide sequence ID" value="NZ_JBHTOH010000014.1"/>
</dbReference>
<dbReference type="EMBL" id="JBHTOH010000014">
    <property type="protein sequence ID" value="MFD1410253.1"/>
    <property type="molecule type" value="Genomic_DNA"/>
</dbReference>
<reference evidence="2" key="1">
    <citation type="journal article" date="2019" name="Int. J. Syst. Evol. Microbiol.">
        <title>The Global Catalogue of Microorganisms (GCM) 10K type strain sequencing project: providing services to taxonomists for standard genome sequencing and annotation.</title>
        <authorList>
            <consortium name="The Broad Institute Genomics Platform"/>
            <consortium name="The Broad Institute Genome Sequencing Center for Infectious Disease"/>
            <person name="Wu L."/>
            <person name="Ma J."/>
        </authorList>
    </citation>
    <scope>NUCLEOTIDE SEQUENCE [LARGE SCALE GENOMIC DNA]</scope>
    <source>
        <strain evidence="2">CCM 8937</strain>
    </source>
</reference>